<evidence type="ECO:0000313" key="9">
    <source>
        <dbReference type="EMBL" id="CVK33211.1"/>
    </source>
</evidence>
<dbReference type="SUPFAM" id="SSF52540">
    <property type="entry name" value="P-loop containing nucleoside triphosphate hydrolases"/>
    <property type="match status" value="1"/>
</dbReference>
<dbReference type="Pfam" id="PF10609">
    <property type="entry name" value="ParA"/>
    <property type="match status" value="1"/>
</dbReference>
<dbReference type="GO" id="GO:0051536">
    <property type="term" value="F:iron-sulfur cluster binding"/>
    <property type="evidence" value="ECO:0007669"/>
    <property type="project" value="UniProtKB-UniRule"/>
</dbReference>
<evidence type="ECO:0000256" key="6">
    <source>
        <dbReference type="ARBA" id="ARBA00058094"/>
    </source>
</evidence>
<dbReference type="GO" id="GO:0005524">
    <property type="term" value="F:ATP binding"/>
    <property type="evidence" value="ECO:0007669"/>
    <property type="project" value="UniProtKB-UniRule"/>
</dbReference>
<evidence type="ECO:0000256" key="3">
    <source>
        <dbReference type="ARBA" id="ARBA00022840"/>
    </source>
</evidence>
<dbReference type="GO" id="GO:0005829">
    <property type="term" value="C:cytosol"/>
    <property type="evidence" value="ECO:0007669"/>
    <property type="project" value="TreeGrafter"/>
</dbReference>
<dbReference type="GO" id="GO:0046872">
    <property type="term" value="F:metal ion binding"/>
    <property type="evidence" value="ECO:0007669"/>
    <property type="project" value="UniProtKB-KW"/>
</dbReference>
<comment type="function">
    <text evidence="6 8">Binds and transfers iron-sulfur (Fe-S) clusters to target apoproteins. Can hydrolyze ATP.</text>
</comment>
<dbReference type="CDD" id="cd02037">
    <property type="entry name" value="Mrp_NBP35"/>
    <property type="match status" value="1"/>
</dbReference>
<keyword evidence="8" id="KW-0378">Hydrolase</keyword>
<dbReference type="FunFam" id="3.40.50.300:FF:001119">
    <property type="entry name" value="Iron-sulfur cluster carrier protein"/>
    <property type="match status" value="1"/>
</dbReference>
<dbReference type="HAMAP" id="MF_02040">
    <property type="entry name" value="Mrp_NBP35"/>
    <property type="match status" value="1"/>
</dbReference>
<dbReference type="PROSITE" id="PS01215">
    <property type="entry name" value="MRP"/>
    <property type="match status" value="1"/>
</dbReference>
<keyword evidence="3 8" id="KW-0067">ATP-binding</keyword>
<feature type="binding site" evidence="8">
    <location>
        <begin position="54"/>
        <end position="61"/>
    </location>
    <ligand>
        <name>ATP</name>
        <dbReference type="ChEBI" id="CHEBI:30616"/>
    </ligand>
</feature>
<keyword evidence="2 8" id="KW-0547">Nucleotide-binding</keyword>
<evidence type="ECO:0000256" key="1">
    <source>
        <dbReference type="ARBA" id="ARBA00022723"/>
    </source>
</evidence>
<dbReference type="GO" id="GO:0140663">
    <property type="term" value="F:ATP-dependent FeS chaperone activity"/>
    <property type="evidence" value="ECO:0007669"/>
    <property type="project" value="InterPro"/>
</dbReference>
<proteinExistence type="inferred from homology"/>
<reference evidence="9 10" key="1">
    <citation type="submission" date="2016-01" db="EMBL/GenBank/DDBJ databases">
        <authorList>
            <person name="Manzoor S."/>
        </authorList>
    </citation>
    <scope>NUCLEOTIDE SEQUENCE [LARGE SCALE GENOMIC DNA]</scope>
    <source>
        <strain evidence="9">Methanoculleus sp MAB1</strain>
    </source>
</reference>
<comment type="subunit">
    <text evidence="8">Homodimer.</text>
</comment>
<keyword evidence="1 8" id="KW-0479">Metal-binding</keyword>
<comment type="similarity">
    <text evidence="8">Belongs to the Mrp/NBP35 ATP-binding proteins family.</text>
</comment>
<dbReference type="OrthoDB" id="8297at2157"/>
<evidence type="ECO:0000256" key="8">
    <source>
        <dbReference type="HAMAP-Rule" id="MF_02040"/>
    </source>
</evidence>
<dbReference type="GO" id="GO:0016887">
    <property type="term" value="F:ATP hydrolysis activity"/>
    <property type="evidence" value="ECO:0007669"/>
    <property type="project" value="UniProtKB-UniRule"/>
</dbReference>
<protein>
    <recommendedName>
        <fullName evidence="7 8">Iron-sulfur cluster carrier protein</fullName>
    </recommendedName>
</protein>
<evidence type="ECO:0000256" key="4">
    <source>
        <dbReference type="ARBA" id="ARBA00023004"/>
    </source>
</evidence>
<dbReference type="InterPro" id="IPR000808">
    <property type="entry name" value="Mrp-like_CS"/>
</dbReference>
<dbReference type="Gene3D" id="3.40.50.300">
    <property type="entry name" value="P-loop containing nucleotide triphosphate hydrolases"/>
    <property type="match status" value="1"/>
</dbReference>
<dbReference type="InterPro" id="IPR033756">
    <property type="entry name" value="YlxH/NBP35"/>
</dbReference>
<dbReference type="GO" id="GO:0016226">
    <property type="term" value="P:iron-sulfur cluster assembly"/>
    <property type="evidence" value="ECO:0007669"/>
    <property type="project" value="InterPro"/>
</dbReference>
<sequence length="299" mass="31840">MAQTNEPNKDTCTGNCAGCPSTTKCEDPRNVSAPKGLPPKADISVKHVVLVLSGKGGVGKSTVSANLAYSLANRGYNTGLIDLDIHGPDIPKMLGVEDARLQSYDGKVIEPVRVTGNLAIVSMAFLLPERNTPVIWRGPMKMTVIKQFLEDVNWGDLDYLVVDLPPGTGDEALTIAQLAPNIAGAVIVTTPQDVAILDSSKAVEFVKKLELPVLGIVENMSGFVCPHCGEEIDIFGKGGGEKEAGELGVPFLGAIPLDPEMRKAADEGRPFIIRRAGGEDPTWKSIDAIMEALVKQIEE</sequence>
<evidence type="ECO:0000313" key="10">
    <source>
        <dbReference type="Proteomes" id="UP000069850"/>
    </source>
</evidence>
<dbReference type="RefSeq" id="WP_062264056.1">
    <property type="nucleotide sequence ID" value="NZ_DAIMMY010000019.1"/>
</dbReference>
<dbReference type="PANTHER" id="PTHR23264:SF19">
    <property type="entry name" value="CYTOSOLIC FE-S CLUSTER ASSEMBLY FACTOR NUBP2"/>
    <property type="match status" value="1"/>
</dbReference>
<dbReference type="InterPro" id="IPR019591">
    <property type="entry name" value="Mrp/NBP35_ATP-bd"/>
</dbReference>
<keyword evidence="4 8" id="KW-0408">Iron</keyword>
<dbReference type="InterPro" id="IPR027417">
    <property type="entry name" value="P-loop_NTPase"/>
</dbReference>
<dbReference type="AlphaFoldDB" id="A0A0X3BMK6"/>
<dbReference type="EMBL" id="LT158599">
    <property type="protein sequence ID" value="CVK33211.1"/>
    <property type="molecule type" value="Genomic_DNA"/>
</dbReference>
<dbReference type="GeneID" id="27137737"/>
<organism evidence="9 10">
    <name type="scientific">Methanoculleus bourgensis</name>
    <dbReference type="NCBI Taxonomy" id="83986"/>
    <lineage>
        <taxon>Archaea</taxon>
        <taxon>Methanobacteriati</taxon>
        <taxon>Methanobacteriota</taxon>
        <taxon>Stenosarchaea group</taxon>
        <taxon>Methanomicrobia</taxon>
        <taxon>Methanomicrobiales</taxon>
        <taxon>Methanomicrobiaceae</taxon>
        <taxon>Methanoculleus</taxon>
    </lineage>
</organism>
<name>A0A0X3BMK6_9EURY</name>
<accession>A0A0X3BMK6</accession>
<gene>
    <name evidence="9" type="ORF">MMAB1_1998</name>
</gene>
<evidence type="ECO:0000256" key="2">
    <source>
        <dbReference type="ARBA" id="ARBA00022741"/>
    </source>
</evidence>
<keyword evidence="5 8" id="KW-0411">Iron-sulfur</keyword>
<evidence type="ECO:0000256" key="7">
    <source>
        <dbReference type="ARBA" id="ARBA00074706"/>
    </source>
</evidence>
<dbReference type="PANTHER" id="PTHR23264">
    <property type="entry name" value="NUCLEOTIDE-BINDING PROTEIN NBP35 YEAST -RELATED"/>
    <property type="match status" value="1"/>
</dbReference>
<evidence type="ECO:0000256" key="5">
    <source>
        <dbReference type="ARBA" id="ARBA00023014"/>
    </source>
</evidence>
<dbReference type="KEGG" id="mema:MMAB1_1998"/>
<dbReference type="Proteomes" id="UP000069850">
    <property type="component" value="Chromosome 1"/>
</dbReference>